<dbReference type="InterPro" id="IPR001854">
    <property type="entry name" value="Ribosomal_uL29"/>
</dbReference>
<dbReference type="PANTHER" id="PTHR10916:SF0">
    <property type="entry name" value="LARGE RIBOSOMAL SUBUNIT PROTEIN UL29C"/>
    <property type="match status" value="1"/>
</dbReference>
<dbReference type="GO" id="GO:0003735">
    <property type="term" value="F:structural constituent of ribosome"/>
    <property type="evidence" value="ECO:0007669"/>
    <property type="project" value="InterPro"/>
</dbReference>
<keyword evidence="6" id="KW-0934">Plastid</keyword>
<evidence type="ECO:0000256" key="1">
    <source>
        <dbReference type="ARBA" id="ARBA00009254"/>
    </source>
</evidence>
<keyword evidence="3" id="KW-0687">Ribonucleoprotein</keyword>
<organism evidence="6">
    <name type="scientific">Balbiania investiens</name>
    <dbReference type="NCBI Taxonomy" id="111861"/>
    <lineage>
        <taxon>Eukaryota</taxon>
        <taxon>Rhodophyta</taxon>
        <taxon>Florideophyceae</taxon>
        <taxon>Nemaliophycidae</taxon>
        <taxon>Balbianiales</taxon>
        <taxon>Balbianiaceae</taxon>
        <taxon>Balbiania</taxon>
    </lineage>
</organism>
<dbReference type="PANTHER" id="PTHR10916">
    <property type="entry name" value="60S RIBOSOMAL PROTEIN L35/50S RIBOSOMAL PROTEIN L29"/>
    <property type="match status" value="1"/>
</dbReference>
<accession>A0A4D6BLJ1</accession>
<reference evidence="6" key="1">
    <citation type="journal article" date="2019" name="Phycologia">
        <title>Chloroplast and mitochondrial genomes of Balbiania investiens (Balbianiales, Nemaliophycidae).</title>
        <authorList>
            <person name="Evans J.R."/>
            <person name="StAmour N."/>
            <person name="Verbruggen H."/>
            <person name="Salomaki E.D."/>
            <person name="Vis M.L."/>
        </authorList>
    </citation>
    <scope>NUCLEOTIDE SEQUENCE</scope>
</reference>
<dbReference type="EMBL" id="MH026108">
    <property type="protein sequence ID" value="QBX88615.1"/>
    <property type="molecule type" value="Genomic_DNA"/>
</dbReference>
<dbReference type="SUPFAM" id="SSF46561">
    <property type="entry name" value="Ribosomal protein L29 (L29p)"/>
    <property type="match status" value="1"/>
</dbReference>
<dbReference type="NCBIfam" id="TIGR00012">
    <property type="entry name" value="L29"/>
    <property type="match status" value="1"/>
</dbReference>
<dbReference type="Gene3D" id="1.10.287.310">
    <property type="match status" value="1"/>
</dbReference>
<dbReference type="InterPro" id="IPR036049">
    <property type="entry name" value="Ribosomal_uL29_sf"/>
</dbReference>
<dbReference type="GO" id="GO:0006412">
    <property type="term" value="P:translation"/>
    <property type="evidence" value="ECO:0007669"/>
    <property type="project" value="InterPro"/>
</dbReference>
<dbReference type="HAMAP" id="MF_00374">
    <property type="entry name" value="Ribosomal_uL29"/>
    <property type="match status" value="1"/>
</dbReference>
<evidence type="ECO:0000256" key="4">
    <source>
        <dbReference type="ARBA" id="ARBA00040028"/>
    </source>
</evidence>
<dbReference type="GeneID" id="40138770"/>
<comment type="similarity">
    <text evidence="1">Belongs to the universal ribosomal protein uL29 family.</text>
</comment>
<keyword evidence="2 6" id="KW-0689">Ribosomal protein</keyword>
<protein>
    <recommendedName>
        <fullName evidence="4">Large ribosomal subunit protein uL29c</fullName>
    </recommendedName>
    <alternativeName>
        <fullName evidence="5">50S ribosomal protein L29, chloroplastic</fullName>
    </alternativeName>
</protein>
<dbReference type="GO" id="GO:0022625">
    <property type="term" value="C:cytosolic large ribosomal subunit"/>
    <property type="evidence" value="ECO:0007669"/>
    <property type="project" value="TreeGrafter"/>
</dbReference>
<evidence type="ECO:0000256" key="3">
    <source>
        <dbReference type="ARBA" id="ARBA00023274"/>
    </source>
</evidence>
<sequence>MKILSSSTIRTLDSKQIQVEIVNLKKILFDFRLKQATRQSIKPHLIQMYKRQLARVMTIEHQQNIGKNLST</sequence>
<evidence type="ECO:0000313" key="6">
    <source>
        <dbReference type="EMBL" id="QBX88615.1"/>
    </source>
</evidence>
<gene>
    <name evidence="6" type="primary">rpl29</name>
</gene>
<dbReference type="Pfam" id="PF00831">
    <property type="entry name" value="Ribosomal_L29"/>
    <property type="match status" value="1"/>
</dbReference>
<geneLocation type="plastid" evidence="6"/>
<dbReference type="CDD" id="cd00427">
    <property type="entry name" value="Ribosomal_L29_HIP"/>
    <property type="match status" value="1"/>
</dbReference>
<dbReference type="InterPro" id="IPR050063">
    <property type="entry name" value="Ribosomal_protein_uL29"/>
</dbReference>
<evidence type="ECO:0000256" key="2">
    <source>
        <dbReference type="ARBA" id="ARBA00022980"/>
    </source>
</evidence>
<dbReference type="RefSeq" id="YP_009628832.1">
    <property type="nucleotide sequence ID" value="NC_042171.1"/>
</dbReference>
<name>A0A4D6BLJ1_9FLOR</name>
<proteinExistence type="inferred from homology"/>
<evidence type="ECO:0000256" key="5">
    <source>
        <dbReference type="ARBA" id="ARBA00042960"/>
    </source>
</evidence>
<dbReference type="AlphaFoldDB" id="A0A4D6BLJ1"/>